<dbReference type="CDD" id="cd00616">
    <property type="entry name" value="AHBA_syn"/>
    <property type="match status" value="1"/>
</dbReference>
<reference evidence="6" key="1">
    <citation type="journal article" date="2014" name="Int. J. Syst. Evol. Microbiol.">
        <title>Complete genome sequence of Corynebacterium casei LMG S-19264T (=DSM 44701T), isolated from a smear-ripened cheese.</title>
        <authorList>
            <consortium name="US DOE Joint Genome Institute (JGI-PGF)"/>
            <person name="Walter F."/>
            <person name="Albersmeier A."/>
            <person name="Kalinowski J."/>
            <person name="Ruckert C."/>
        </authorList>
    </citation>
    <scope>NUCLEOTIDE SEQUENCE</scope>
    <source>
        <strain evidence="6">KCTC 42651</strain>
    </source>
</reference>
<protein>
    <submittedName>
        <fullName evidence="6">Erythromycin biosynthesis sensory transduction protein EryC1</fullName>
    </submittedName>
</protein>
<evidence type="ECO:0000313" key="6">
    <source>
        <dbReference type="EMBL" id="GHD51290.1"/>
    </source>
</evidence>
<keyword evidence="7" id="KW-1185">Reference proteome</keyword>
<dbReference type="GO" id="GO:0008483">
    <property type="term" value="F:transaminase activity"/>
    <property type="evidence" value="ECO:0007669"/>
    <property type="project" value="TreeGrafter"/>
</dbReference>
<reference evidence="6" key="2">
    <citation type="submission" date="2020-09" db="EMBL/GenBank/DDBJ databases">
        <authorList>
            <person name="Sun Q."/>
            <person name="Kim S."/>
        </authorList>
    </citation>
    <scope>NUCLEOTIDE SEQUENCE</scope>
    <source>
        <strain evidence="6">KCTC 42651</strain>
    </source>
</reference>
<evidence type="ECO:0000256" key="5">
    <source>
        <dbReference type="RuleBase" id="RU004508"/>
    </source>
</evidence>
<dbReference type="Pfam" id="PF01041">
    <property type="entry name" value="DegT_DnrJ_EryC1"/>
    <property type="match status" value="1"/>
</dbReference>
<dbReference type="Gene3D" id="3.40.640.10">
    <property type="entry name" value="Type I PLP-dependent aspartate aminotransferase-like (Major domain)"/>
    <property type="match status" value="1"/>
</dbReference>
<comment type="similarity">
    <text evidence="2 5">Belongs to the DegT/DnrJ/EryC1 family.</text>
</comment>
<keyword evidence="1 4" id="KW-0663">Pyridoxal phosphate</keyword>
<comment type="caution">
    <text evidence="6">The sequence shown here is derived from an EMBL/GenBank/DDBJ whole genome shotgun (WGS) entry which is preliminary data.</text>
</comment>
<dbReference type="SUPFAM" id="SSF53383">
    <property type="entry name" value="PLP-dependent transferases"/>
    <property type="match status" value="1"/>
</dbReference>
<name>A0A919CPX0_9PROT</name>
<dbReference type="PIRSF" id="PIRSF000390">
    <property type="entry name" value="PLP_StrS"/>
    <property type="match status" value="1"/>
</dbReference>
<evidence type="ECO:0000256" key="1">
    <source>
        <dbReference type="ARBA" id="ARBA00022898"/>
    </source>
</evidence>
<dbReference type="InterPro" id="IPR015421">
    <property type="entry name" value="PyrdxlP-dep_Trfase_major"/>
</dbReference>
<dbReference type="GO" id="GO:0030170">
    <property type="term" value="F:pyridoxal phosphate binding"/>
    <property type="evidence" value="ECO:0007669"/>
    <property type="project" value="TreeGrafter"/>
</dbReference>
<evidence type="ECO:0000256" key="2">
    <source>
        <dbReference type="ARBA" id="ARBA00037999"/>
    </source>
</evidence>
<dbReference type="EMBL" id="BMZS01000005">
    <property type="protein sequence ID" value="GHD51290.1"/>
    <property type="molecule type" value="Genomic_DNA"/>
</dbReference>
<dbReference type="PANTHER" id="PTHR30244:SF36">
    <property type="entry name" value="3-OXO-GLUCOSE-6-PHOSPHATE:GLUTAMATE AMINOTRANSFERASE"/>
    <property type="match status" value="1"/>
</dbReference>
<dbReference type="InterPro" id="IPR000653">
    <property type="entry name" value="DegT/StrS_aminotransferase"/>
</dbReference>
<dbReference type="PANTHER" id="PTHR30244">
    <property type="entry name" value="TRANSAMINASE"/>
    <property type="match status" value="1"/>
</dbReference>
<dbReference type="GO" id="GO:0000271">
    <property type="term" value="P:polysaccharide biosynthetic process"/>
    <property type="evidence" value="ECO:0007669"/>
    <property type="project" value="TreeGrafter"/>
</dbReference>
<organism evidence="6 7">
    <name type="scientific">Thalassobaculum fulvum</name>
    <dbReference type="NCBI Taxonomy" id="1633335"/>
    <lineage>
        <taxon>Bacteria</taxon>
        <taxon>Pseudomonadati</taxon>
        <taxon>Pseudomonadota</taxon>
        <taxon>Alphaproteobacteria</taxon>
        <taxon>Rhodospirillales</taxon>
        <taxon>Thalassobaculaceae</taxon>
        <taxon>Thalassobaculum</taxon>
    </lineage>
</organism>
<evidence type="ECO:0000256" key="3">
    <source>
        <dbReference type="PIRSR" id="PIRSR000390-1"/>
    </source>
</evidence>
<dbReference type="Proteomes" id="UP000630353">
    <property type="component" value="Unassembled WGS sequence"/>
</dbReference>
<gene>
    <name evidence="6" type="ORF">GCM10017083_25540</name>
</gene>
<feature type="modified residue" description="N6-(pyridoxal phosphate)lysine" evidence="4">
    <location>
        <position position="157"/>
    </location>
</feature>
<dbReference type="InterPro" id="IPR015422">
    <property type="entry name" value="PyrdxlP-dep_Trfase_small"/>
</dbReference>
<dbReference type="AlphaFoldDB" id="A0A919CPX0"/>
<proteinExistence type="inferred from homology"/>
<sequence>MYILGPEVDAFEAAFARYVGPEHAVGVASGTDAITLALRALGIGPGDAVATVSHTAVATVAAIRACGARPVWVDIDPATYVMDLDDLERRVGAEPVRAVVAVHLYGNMVPPGPLLEICRRHGLRLIEDCAQAHGASWDGRSAGGFGDAAAFSFYPTKNLGALGDGGMVVTGDAEVAARARRLRQYGWRERFVSAEEGFNTRLDPLQAAVLGVLLGRLEARNEARRAAAAAYDAALAGVADLGLPGTSPGVRHVYHQYVVRHPRRDELAAFLASHGIGTAIHYPVPVHRQPAYAGRFPPEDLPATEAVSGEILSLPMFPQLGAERARHVATLIRRFSSAAA</sequence>
<feature type="active site" description="Proton acceptor" evidence="3">
    <location>
        <position position="157"/>
    </location>
</feature>
<evidence type="ECO:0000256" key="4">
    <source>
        <dbReference type="PIRSR" id="PIRSR000390-2"/>
    </source>
</evidence>
<accession>A0A919CPX0</accession>
<evidence type="ECO:0000313" key="7">
    <source>
        <dbReference type="Proteomes" id="UP000630353"/>
    </source>
</evidence>
<dbReference type="Gene3D" id="3.90.1150.10">
    <property type="entry name" value="Aspartate Aminotransferase, domain 1"/>
    <property type="match status" value="1"/>
</dbReference>
<dbReference type="InterPro" id="IPR015424">
    <property type="entry name" value="PyrdxlP-dep_Trfase"/>
</dbReference>